<proteinExistence type="predicted"/>
<dbReference type="EMBL" id="CP127526">
    <property type="protein sequence ID" value="XRI73580.1"/>
    <property type="molecule type" value="Genomic_DNA"/>
</dbReference>
<accession>A0ACD5HF15</accession>
<protein>
    <submittedName>
        <fullName evidence="1">Uncharacterized protein</fullName>
    </submittedName>
</protein>
<name>A0ACD5HF15_9PROT</name>
<sequence>MKIGETSVYAKKPMKSRSVLITPETHGYFNQGSLGALLAQALVLQNVTHLIYKKKVLTVSFQNIPIGCIIQ</sequence>
<organism evidence="1 2">
    <name type="scientific">Acidithiobacillus montserratensis</name>
    <dbReference type="NCBI Taxonomy" id="2729135"/>
    <lineage>
        <taxon>Bacteria</taxon>
        <taxon>Pseudomonadati</taxon>
        <taxon>Pseudomonadota</taxon>
        <taxon>Acidithiobacillia</taxon>
        <taxon>Acidithiobacillales</taxon>
        <taxon>Acidithiobacillaceae</taxon>
        <taxon>Acidithiobacillus</taxon>
    </lineage>
</organism>
<dbReference type="Proteomes" id="UP001195965">
    <property type="component" value="Chromosome"/>
</dbReference>
<evidence type="ECO:0000313" key="2">
    <source>
        <dbReference type="Proteomes" id="UP001195965"/>
    </source>
</evidence>
<evidence type="ECO:0000313" key="1">
    <source>
        <dbReference type="EMBL" id="XRI73580.1"/>
    </source>
</evidence>
<reference evidence="1 2" key="1">
    <citation type="journal article" date="2021" name="ISME J.">
        <title>Genomic evolution of the class Acidithiobacillia: deep-branching Proteobacteria living in extreme acidic conditions.</title>
        <authorList>
            <person name="Moya-Beltran A."/>
            <person name="Beard S."/>
            <person name="Rojas-Villalobos C."/>
            <person name="Issotta F."/>
            <person name="Gallardo Y."/>
            <person name="Ulloa R."/>
            <person name="Giaveno A."/>
            <person name="Degli Esposti M."/>
            <person name="Johnson D.B."/>
            <person name="Quatrini R."/>
        </authorList>
    </citation>
    <scope>NUCLEOTIDE SEQUENCE [LARGE SCALE GENOMIC DNA]</scope>
    <source>
        <strain evidence="1 2">GG1-14</strain>
    </source>
</reference>
<gene>
    <name evidence="1" type="ORF">HHS34_014220</name>
</gene>
<keyword evidence="2" id="KW-1185">Reference proteome</keyword>